<accession>A0A016WYE8</accession>
<protein>
    <submittedName>
        <fullName evidence="2">Uncharacterized protein</fullName>
    </submittedName>
</protein>
<feature type="transmembrane region" description="Helical" evidence="1">
    <location>
        <begin position="12"/>
        <end position="32"/>
    </location>
</feature>
<comment type="caution">
    <text evidence="2">The sequence shown here is derived from an EMBL/GenBank/DDBJ whole genome shotgun (WGS) entry which is preliminary data.</text>
</comment>
<keyword evidence="1" id="KW-0472">Membrane</keyword>
<sequence length="111" mass="12020">MVVRSLRARKVRSIGTVAFVADNVIFLIVNLAPVKVLPLCRLPPDGKCGAEQVVAFGGSTSFTTHCKNFCAPLRQNSTMHLPPDPLRANIVVLCFTMGDCCHGENLKAPQE</sequence>
<dbReference type="EMBL" id="JARK01000054">
    <property type="protein sequence ID" value="EYC44680.1"/>
    <property type="molecule type" value="Genomic_DNA"/>
</dbReference>
<evidence type="ECO:0000313" key="2">
    <source>
        <dbReference type="EMBL" id="EYC44680.1"/>
    </source>
</evidence>
<dbReference type="Proteomes" id="UP000024635">
    <property type="component" value="Unassembled WGS sequence"/>
</dbReference>
<keyword evidence="1" id="KW-1133">Transmembrane helix</keyword>
<reference evidence="3" key="1">
    <citation type="journal article" date="2015" name="Nat. Genet.">
        <title>The genome and transcriptome of the zoonotic hookworm Ancylostoma ceylanicum identify infection-specific gene families.</title>
        <authorList>
            <person name="Schwarz E.M."/>
            <person name="Hu Y."/>
            <person name="Antoshechkin I."/>
            <person name="Miller M.M."/>
            <person name="Sternberg P.W."/>
            <person name="Aroian R.V."/>
        </authorList>
    </citation>
    <scope>NUCLEOTIDE SEQUENCE</scope>
    <source>
        <strain evidence="3">HY135</strain>
    </source>
</reference>
<keyword evidence="1" id="KW-0812">Transmembrane</keyword>
<name>A0A016WYE8_9BILA</name>
<organism evidence="2 3">
    <name type="scientific">Ancylostoma ceylanicum</name>
    <dbReference type="NCBI Taxonomy" id="53326"/>
    <lineage>
        <taxon>Eukaryota</taxon>
        <taxon>Metazoa</taxon>
        <taxon>Ecdysozoa</taxon>
        <taxon>Nematoda</taxon>
        <taxon>Chromadorea</taxon>
        <taxon>Rhabditida</taxon>
        <taxon>Rhabditina</taxon>
        <taxon>Rhabditomorpha</taxon>
        <taxon>Strongyloidea</taxon>
        <taxon>Ancylostomatidae</taxon>
        <taxon>Ancylostomatinae</taxon>
        <taxon>Ancylostoma</taxon>
    </lineage>
</organism>
<evidence type="ECO:0000313" key="3">
    <source>
        <dbReference type="Proteomes" id="UP000024635"/>
    </source>
</evidence>
<dbReference type="AlphaFoldDB" id="A0A016WYE8"/>
<gene>
    <name evidence="2" type="primary">Acey_s0454.g1744</name>
    <name evidence="2" type="ORF">Y032_0454g1744</name>
</gene>
<evidence type="ECO:0000256" key="1">
    <source>
        <dbReference type="SAM" id="Phobius"/>
    </source>
</evidence>
<keyword evidence="3" id="KW-1185">Reference proteome</keyword>
<proteinExistence type="predicted"/>